<evidence type="ECO:0000256" key="5">
    <source>
        <dbReference type="ARBA" id="ARBA00022741"/>
    </source>
</evidence>
<dbReference type="GO" id="GO:0016114">
    <property type="term" value="P:terpenoid biosynthetic process"/>
    <property type="evidence" value="ECO:0007669"/>
    <property type="project" value="UniProtKB-UniRule"/>
</dbReference>
<organism evidence="13">
    <name type="scientific">Schlesneria paludicola</name>
    <dbReference type="NCBI Taxonomy" id="360056"/>
    <lineage>
        <taxon>Bacteria</taxon>
        <taxon>Pseudomonadati</taxon>
        <taxon>Planctomycetota</taxon>
        <taxon>Planctomycetia</taxon>
        <taxon>Planctomycetales</taxon>
        <taxon>Planctomycetaceae</taxon>
        <taxon>Schlesneria</taxon>
    </lineage>
</organism>
<dbReference type="Gene3D" id="3.30.70.890">
    <property type="entry name" value="GHMP kinase, C-terminal domain"/>
    <property type="match status" value="1"/>
</dbReference>
<dbReference type="Pfam" id="PF08544">
    <property type="entry name" value="GHMP_kinases_C"/>
    <property type="match status" value="1"/>
</dbReference>
<keyword evidence="6 9" id="KW-0418">Kinase</keyword>
<evidence type="ECO:0000256" key="7">
    <source>
        <dbReference type="ARBA" id="ARBA00022840"/>
    </source>
</evidence>
<dbReference type="InterPro" id="IPR020568">
    <property type="entry name" value="Ribosomal_Su5_D2-typ_SF"/>
</dbReference>
<dbReference type="HAMAP" id="MF_00061">
    <property type="entry name" value="IspE"/>
    <property type="match status" value="1"/>
</dbReference>
<dbReference type="UniPathway" id="UPA00056">
    <property type="reaction ID" value="UER00094"/>
</dbReference>
<feature type="domain" description="GHMP kinase C-terminal" evidence="12">
    <location>
        <begin position="264"/>
        <end position="340"/>
    </location>
</feature>
<proteinExistence type="inferred from homology"/>
<reference evidence="13" key="1">
    <citation type="journal article" date="2020" name="mSystems">
        <title>Genome- and Community-Level Interaction Insights into Carbon Utilization and Element Cycling Functions of Hydrothermarchaeota in Hydrothermal Sediment.</title>
        <authorList>
            <person name="Zhou Z."/>
            <person name="Liu Y."/>
            <person name="Xu W."/>
            <person name="Pan J."/>
            <person name="Luo Z.H."/>
            <person name="Li M."/>
        </authorList>
    </citation>
    <scope>NUCLEOTIDE SEQUENCE [LARGE SCALE GENOMIC DNA]</scope>
    <source>
        <strain evidence="13">SpSt-508</strain>
    </source>
</reference>
<dbReference type="Pfam" id="PF00288">
    <property type="entry name" value="GHMP_kinases_N"/>
    <property type="match status" value="1"/>
</dbReference>
<dbReference type="EMBL" id="DSVQ01000019">
    <property type="protein sequence ID" value="HGT41157.1"/>
    <property type="molecule type" value="Genomic_DNA"/>
</dbReference>
<comment type="catalytic activity">
    <reaction evidence="9">
        <text>4-CDP-2-C-methyl-D-erythritol + ATP = 4-CDP-2-C-methyl-D-erythritol 2-phosphate + ADP + H(+)</text>
        <dbReference type="Rhea" id="RHEA:18437"/>
        <dbReference type="ChEBI" id="CHEBI:15378"/>
        <dbReference type="ChEBI" id="CHEBI:30616"/>
        <dbReference type="ChEBI" id="CHEBI:57823"/>
        <dbReference type="ChEBI" id="CHEBI:57919"/>
        <dbReference type="ChEBI" id="CHEBI:456216"/>
        <dbReference type="EC" id="2.7.1.148"/>
    </reaction>
</comment>
<feature type="active site" evidence="9">
    <location>
        <position position="203"/>
    </location>
</feature>
<evidence type="ECO:0000256" key="10">
    <source>
        <dbReference type="SAM" id="MobiDB-lite"/>
    </source>
</evidence>
<keyword evidence="7 9" id="KW-0067">ATP-binding</keyword>
<evidence type="ECO:0000256" key="9">
    <source>
        <dbReference type="HAMAP-Rule" id="MF_00061"/>
    </source>
</evidence>
<dbReference type="InterPro" id="IPR036554">
    <property type="entry name" value="GHMP_kinase_C_sf"/>
</dbReference>
<keyword evidence="4 9" id="KW-0808">Transferase</keyword>
<dbReference type="InterPro" id="IPR004424">
    <property type="entry name" value="IspE"/>
</dbReference>
<evidence type="ECO:0000256" key="2">
    <source>
        <dbReference type="ARBA" id="ARBA00012052"/>
    </source>
</evidence>
<name>A0A7C4LQT2_9PLAN</name>
<dbReference type="NCBIfam" id="TIGR00154">
    <property type="entry name" value="ispE"/>
    <property type="match status" value="1"/>
</dbReference>
<dbReference type="AlphaFoldDB" id="A0A7C4LQT2"/>
<accession>A0A7C4LQT2</accession>
<dbReference type="EC" id="2.7.1.148" evidence="2 9"/>
<dbReference type="PANTHER" id="PTHR43527">
    <property type="entry name" value="4-DIPHOSPHOCYTIDYL-2-C-METHYL-D-ERYTHRITOL KINASE, CHLOROPLASTIC"/>
    <property type="match status" value="1"/>
</dbReference>
<evidence type="ECO:0000256" key="8">
    <source>
        <dbReference type="ARBA" id="ARBA00032554"/>
    </source>
</evidence>
<feature type="region of interest" description="Disordered" evidence="10">
    <location>
        <begin position="14"/>
        <end position="45"/>
    </location>
</feature>
<evidence type="ECO:0000256" key="6">
    <source>
        <dbReference type="ARBA" id="ARBA00022777"/>
    </source>
</evidence>
<evidence type="ECO:0000256" key="4">
    <source>
        <dbReference type="ARBA" id="ARBA00022679"/>
    </source>
</evidence>
<dbReference type="InterPro" id="IPR013750">
    <property type="entry name" value="GHMP_kinase_C_dom"/>
</dbReference>
<feature type="active site" evidence="9">
    <location>
        <position position="69"/>
    </location>
</feature>
<feature type="domain" description="GHMP kinase N-terminal" evidence="11">
    <location>
        <begin position="133"/>
        <end position="208"/>
    </location>
</feature>
<comment type="caution">
    <text evidence="13">The sequence shown here is derived from an EMBL/GenBank/DDBJ whole genome shotgun (WGS) entry which is preliminary data.</text>
</comment>
<dbReference type="PANTHER" id="PTHR43527:SF2">
    <property type="entry name" value="4-DIPHOSPHOCYTIDYL-2-C-METHYL-D-ERYTHRITOL KINASE, CHLOROPLASTIC"/>
    <property type="match status" value="1"/>
</dbReference>
<dbReference type="InterPro" id="IPR006204">
    <property type="entry name" value="GHMP_kinase_N_dom"/>
</dbReference>
<protein>
    <recommendedName>
        <fullName evidence="3 9">4-diphosphocytidyl-2-C-methyl-D-erythritol kinase</fullName>
        <shortName evidence="9">CMK</shortName>
        <ecNumber evidence="2 9">2.7.1.148</ecNumber>
    </recommendedName>
    <alternativeName>
        <fullName evidence="8 9">4-(cytidine-5'-diphospho)-2-C-methyl-D-erythritol kinase</fullName>
    </alternativeName>
</protein>
<dbReference type="Gene3D" id="3.30.230.10">
    <property type="match status" value="1"/>
</dbReference>
<comment type="pathway">
    <text evidence="9">Isoprenoid biosynthesis; isopentenyl diphosphate biosynthesis via DXP pathway; isopentenyl diphosphate from 1-deoxy-D-xylulose 5-phosphate: step 3/6.</text>
</comment>
<dbReference type="InterPro" id="IPR014721">
    <property type="entry name" value="Ribsml_uS5_D2-typ_fold_subgr"/>
</dbReference>
<dbReference type="GO" id="GO:0019288">
    <property type="term" value="P:isopentenyl diphosphate biosynthetic process, methylerythritol 4-phosphate pathway"/>
    <property type="evidence" value="ECO:0007669"/>
    <property type="project" value="UniProtKB-UniRule"/>
</dbReference>
<gene>
    <name evidence="9 13" type="primary">ispE</name>
    <name evidence="13" type="ORF">ENS64_18070</name>
</gene>
<evidence type="ECO:0000256" key="3">
    <source>
        <dbReference type="ARBA" id="ARBA00017473"/>
    </source>
</evidence>
<dbReference type="GO" id="GO:0050515">
    <property type="term" value="F:4-(cytidine 5'-diphospho)-2-C-methyl-D-erythritol kinase activity"/>
    <property type="evidence" value="ECO:0007669"/>
    <property type="project" value="UniProtKB-UniRule"/>
</dbReference>
<keyword evidence="9" id="KW-0414">Isoprene biosynthesis</keyword>
<dbReference type="GO" id="GO:0005524">
    <property type="term" value="F:ATP binding"/>
    <property type="evidence" value="ECO:0007669"/>
    <property type="project" value="UniProtKB-UniRule"/>
</dbReference>
<dbReference type="SUPFAM" id="SSF54211">
    <property type="entry name" value="Ribosomal protein S5 domain 2-like"/>
    <property type="match status" value="1"/>
</dbReference>
<sequence>MTAKLSPASIRAHFDSMRESVGRRPQPPRRFSRPDSHGPRTLGGAGSQDVAAMLFRQSERVWIAQAPAKVNLGLRILGRRPDGYHQLDTVMARVSLCDTLVVETVSSTELRLRVRLAYPPALAGEPIPETSDNLVLRAAELLRQRSGAALGARITLVKRIPAAAGLGGGSSDAATALVVLNRAWNLRLSTEELSSHATELGSDVPFFLTSAVYARCTGRGERVQPLPVCVRLPLVLARPHAGLSTAAVYRRCQPAPSDRSIDRLIAALREGDVREAARHLQNGLQEPAEELSEDILRLKAEFARLPVGGHQMTGSGSAYFGVCRSPRQAKECAARLKARGIPAVWNVSTCA</sequence>
<evidence type="ECO:0000259" key="12">
    <source>
        <dbReference type="Pfam" id="PF08544"/>
    </source>
</evidence>
<comment type="function">
    <text evidence="9">Catalyzes the phosphorylation of the position 2 hydroxy group of 4-diphosphocytidyl-2C-methyl-D-erythritol.</text>
</comment>
<evidence type="ECO:0000256" key="1">
    <source>
        <dbReference type="ARBA" id="ARBA00009684"/>
    </source>
</evidence>
<keyword evidence="5 9" id="KW-0547">Nucleotide-binding</keyword>
<feature type="binding site" evidence="9">
    <location>
        <begin position="161"/>
        <end position="171"/>
    </location>
    <ligand>
        <name>ATP</name>
        <dbReference type="ChEBI" id="CHEBI:30616"/>
    </ligand>
</feature>
<comment type="similarity">
    <text evidence="1 9">Belongs to the GHMP kinase family. IspE subfamily.</text>
</comment>
<dbReference type="SUPFAM" id="SSF55060">
    <property type="entry name" value="GHMP Kinase, C-terminal domain"/>
    <property type="match status" value="1"/>
</dbReference>
<evidence type="ECO:0000313" key="13">
    <source>
        <dbReference type="EMBL" id="HGT41157.1"/>
    </source>
</evidence>
<evidence type="ECO:0000259" key="11">
    <source>
        <dbReference type="Pfam" id="PF00288"/>
    </source>
</evidence>